<keyword evidence="4" id="KW-0418">Kinase</keyword>
<dbReference type="InterPro" id="IPR014720">
    <property type="entry name" value="dsRBD_dom"/>
</dbReference>
<evidence type="ECO:0000256" key="2">
    <source>
        <dbReference type="PROSITE-ProRule" id="PRU00266"/>
    </source>
</evidence>
<proteinExistence type="predicted"/>
<sequence length="482" mass="54402">MSPKTPVSILHEYCILRHRSPEYNLKSAEPTSKTETTFTYTLTLFNENATGSGSTKKAAKHETARALLNLLADKDPELKQFLKENGLGEHNKIETPYVHHNVENYVGKLEVLTLLNNVPTPKYDQLYEEGMSHDKIFTCTCQIGNLRVEASHRTKQQAKHTSASLMIAALEKSLGDLFVTTIPEDFRIDYNSEDYTVERKKVRSHLLTRKKCPLDVRFNAVPLAKLHRVFNEPHLDLIPIIQRILDEMGKTTEEFIEFLDDENSASRDIVLNIVDKVHEGTGIDVDFVTLDFSPAVNKSSSRLEECTDGEREVETCAHSDNTCADFHSDNSTQNFHTEHETTDATKQNCHTENETTDATNQNIHTENETNDATKENIHTENEITDATKQIKCDNENETNDDTIKSDTEVEPELSITTPAVPMKFVTCKMFIAPTLSFLGIAPTVDLAERKAAVLLLKYIMALNMKPSKKNNFFENFSSGDEA</sequence>
<dbReference type="GO" id="GO:0070920">
    <property type="term" value="P:regulation of regulatory ncRNA processing"/>
    <property type="evidence" value="ECO:0007669"/>
    <property type="project" value="TreeGrafter"/>
</dbReference>
<evidence type="ECO:0000313" key="4">
    <source>
        <dbReference type="EMBL" id="CAG6787157.1"/>
    </source>
</evidence>
<dbReference type="PROSITE" id="PS50137">
    <property type="entry name" value="DS_RBD"/>
    <property type="match status" value="2"/>
</dbReference>
<dbReference type="SUPFAM" id="SSF54768">
    <property type="entry name" value="dsRNA-binding domain-like"/>
    <property type="match status" value="2"/>
</dbReference>
<feature type="domain" description="DRBM" evidence="3">
    <location>
        <begin position="5"/>
        <end position="73"/>
    </location>
</feature>
<keyword evidence="4" id="KW-0808">Transferase</keyword>
<reference evidence="4" key="1">
    <citation type="submission" date="2021-05" db="EMBL/GenBank/DDBJ databases">
        <authorList>
            <person name="Alioto T."/>
            <person name="Alioto T."/>
            <person name="Gomez Garrido J."/>
        </authorList>
    </citation>
    <scope>NUCLEOTIDE SEQUENCE</scope>
</reference>
<dbReference type="GO" id="GO:0005634">
    <property type="term" value="C:nucleus"/>
    <property type="evidence" value="ECO:0007669"/>
    <property type="project" value="TreeGrafter"/>
</dbReference>
<dbReference type="GO" id="GO:0016301">
    <property type="term" value="F:kinase activity"/>
    <property type="evidence" value="ECO:0007669"/>
    <property type="project" value="UniProtKB-KW"/>
</dbReference>
<evidence type="ECO:0000259" key="3">
    <source>
        <dbReference type="PROSITE" id="PS50137"/>
    </source>
</evidence>
<dbReference type="CDD" id="cd00048">
    <property type="entry name" value="DSRM_SF"/>
    <property type="match status" value="1"/>
</dbReference>
<protein>
    <submittedName>
        <fullName evidence="4">Interferon-inducible double-stranded RNA-dependent protein kinase activator A homolog</fullName>
    </submittedName>
</protein>
<name>A0A8D9BQ93_9HEMI</name>
<dbReference type="GO" id="GO:0070578">
    <property type="term" value="C:RISC-loading complex"/>
    <property type="evidence" value="ECO:0007669"/>
    <property type="project" value="TreeGrafter"/>
</dbReference>
<keyword evidence="1 2" id="KW-0694">RNA-binding</keyword>
<dbReference type="AlphaFoldDB" id="A0A8D9BQ93"/>
<dbReference type="EMBL" id="HBUF01652153">
    <property type="protein sequence ID" value="CAG6787157.1"/>
    <property type="molecule type" value="Transcribed_RNA"/>
</dbReference>
<dbReference type="InterPro" id="IPR051247">
    <property type="entry name" value="RLC_Component"/>
</dbReference>
<dbReference type="Gene3D" id="3.30.160.20">
    <property type="match status" value="2"/>
</dbReference>
<evidence type="ECO:0000256" key="1">
    <source>
        <dbReference type="ARBA" id="ARBA00022884"/>
    </source>
</evidence>
<dbReference type="PANTHER" id="PTHR46205:SF3">
    <property type="entry name" value="LOQUACIOUS, ISOFORM B"/>
    <property type="match status" value="1"/>
</dbReference>
<dbReference type="GO" id="GO:0030422">
    <property type="term" value="P:siRNA processing"/>
    <property type="evidence" value="ECO:0007669"/>
    <property type="project" value="TreeGrafter"/>
</dbReference>
<dbReference type="GO" id="GO:0035197">
    <property type="term" value="F:siRNA binding"/>
    <property type="evidence" value="ECO:0007669"/>
    <property type="project" value="TreeGrafter"/>
</dbReference>
<dbReference type="PANTHER" id="PTHR46205">
    <property type="entry name" value="LOQUACIOUS, ISOFORM B"/>
    <property type="match status" value="1"/>
</dbReference>
<dbReference type="SMART" id="SM00358">
    <property type="entry name" value="DSRM"/>
    <property type="match status" value="2"/>
</dbReference>
<feature type="domain" description="DRBM" evidence="3">
    <location>
        <begin position="104"/>
        <end position="172"/>
    </location>
</feature>
<organism evidence="4">
    <name type="scientific">Cacopsylla melanoneura</name>
    <dbReference type="NCBI Taxonomy" id="428564"/>
    <lineage>
        <taxon>Eukaryota</taxon>
        <taxon>Metazoa</taxon>
        <taxon>Ecdysozoa</taxon>
        <taxon>Arthropoda</taxon>
        <taxon>Hexapoda</taxon>
        <taxon>Insecta</taxon>
        <taxon>Pterygota</taxon>
        <taxon>Neoptera</taxon>
        <taxon>Paraneoptera</taxon>
        <taxon>Hemiptera</taxon>
        <taxon>Sternorrhyncha</taxon>
        <taxon>Psylloidea</taxon>
        <taxon>Psyllidae</taxon>
        <taxon>Psyllinae</taxon>
        <taxon>Cacopsylla</taxon>
    </lineage>
</organism>
<accession>A0A8D9BQ93</accession>
<dbReference type="Pfam" id="PF00035">
    <property type="entry name" value="dsrm"/>
    <property type="match status" value="2"/>
</dbReference>
<dbReference type="GO" id="GO:0003725">
    <property type="term" value="F:double-stranded RNA binding"/>
    <property type="evidence" value="ECO:0007669"/>
    <property type="project" value="TreeGrafter"/>
</dbReference>
<dbReference type="GO" id="GO:0005737">
    <property type="term" value="C:cytoplasm"/>
    <property type="evidence" value="ECO:0007669"/>
    <property type="project" value="TreeGrafter"/>
</dbReference>
<dbReference type="GO" id="GO:0016442">
    <property type="term" value="C:RISC complex"/>
    <property type="evidence" value="ECO:0007669"/>
    <property type="project" value="TreeGrafter"/>
</dbReference>